<proteinExistence type="predicted"/>
<keyword evidence="2" id="KW-0472">Membrane</keyword>
<dbReference type="AlphaFoldDB" id="A0A386HUD1"/>
<name>A0A386HUD1_9BACT</name>
<dbReference type="Gene3D" id="2.40.170.20">
    <property type="entry name" value="TonB-dependent receptor, beta-barrel domain"/>
    <property type="match status" value="1"/>
</dbReference>
<evidence type="ECO:0000256" key="2">
    <source>
        <dbReference type="ARBA" id="ARBA00023136"/>
    </source>
</evidence>
<evidence type="ECO:0000256" key="1">
    <source>
        <dbReference type="ARBA" id="ARBA00004442"/>
    </source>
</evidence>
<comment type="subcellular location">
    <subcellularLocation>
        <location evidence="1">Cell outer membrane</location>
    </subcellularLocation>
</comment>
<gene>
    <name evidence="7" type="ORF">D6B99_16790</name>
</gene>
<dbReference type="PANTHER" id="PTHR40980:SF4">
    <property type="entry name" value="TONB-DEPENDENT RECEPTOR-LIKE BETA-BARREL DOMAIN-CONTAINING PROTEIN"/>
    <property type="match status" value="1"/>
</dbReference>
<dbReference type="PANTHER" id="PTHR40980">
    <property type="entry name" value="PLUG DOMAIN-CONTAINING PROTEIN"/>
    <property type="match status" value="1"/>
</dbReference>
<dbReference type="EMBL" id="CP032489">
    <property type="protein sequence ID" value="AYD49131.1"/>
    <property type="molecule type" value="Genomic_DNA"/>
</dbReference>
<feature type="chain" id="PRO_5017277830" evidence="4">
    <location>
        <begin position="22"/>
        <end position="814"/>
    </location>
</feature>
<evidence type="ECO:0000313" key="7">
    <source>
        <dbReference type="EMBL" id="AYD49131.1"/>
    </source>
</evidence>
<dbReference type="Gene3D" id="2.60.40.1120">
    <property type="entry name" value="Carboxypeptidase-like, regulatory domain"/>
    <property type="match status" value="1"/>
</dbReference>
<evidence type="ECO:0000256" key="4">
    <source>
        <dbReference type="SAM" id="SignalP"/>
    </source>
</evidence>
<keyword evidence="4" id="KW-0732">Signal</keyword>
<dbReference type="Pfam" id="PF14905">
    <property type="entry name" value="OMP_b-brl_3"/>
    <property type="match status" value="1"/>
</dbReference>
<feature type="signal peptide" evidence="4">
    <location>
        <begin position="1"/>
        <end position="21"/>
    </location>
</feature>
<keyword evidence="8" id="KW-1185">Reference proteome</keyword>
<dbReference type="InterPro" id="IPR008969">
    <property type="entry name" value="CarboxyPept-like_regulatory"/>
</dbReference>
<keyword evidence="3" id="KW-0998">Cell outer membrane</keyword>
<evidence type="ECO:0000256" key="3">
    <source>
        <dbReference type="ARBA" id="ARBA00023237"/>
    </source>
</evidence>
<evidence type="ECO:0000259" key="6">
    <source>
        <dbReference type="Pfam" id="PF14905"/>
    </source>
</evidence>
<sequence>MKKHFTLILVLIIAAKTIVKAQTKNAVNVLGKVVDESKEPLNFAGVYLLNAKDSSFLKAGMTDSSGIYQFSNIPAGKLMVSATIVGHQKTYSAPFEASRDNSKIELPIIVLKNITSSLKDVNVTASKPFLEQKVDKLVVNVEGSVVSAGNNVLEILQKVPGVMVDDDGNISLRGKSGITIMINGKLTYLSQDQLTQMLKSMDASQLSQIEIITNPSAKYDAAGTAGIINIKLKKNMNEGFNGSIQLGYSQAVHSRNNEGLNFNYKKGKFNAYGSYNLYKGTNGHEFNLIRKFYNTDGTPNLIMEQHSPRNSKETYQSFRAGVDYSIDSKNTVGVMANGSFSNGKDQSSGPIKFFNGSYQLDSVAVPETNSKNHWQSVGYNLNYKLQIDTTGQELTASFDYSTYNSRTFQNFNTGYQNTTGDSTRPTQFRKGELPSKIIIKSGKIDYTLPLGKTAKFEAGMKSSIVTSDNNVAYQDLLNGNWQNDAGATNHFIYNENINAVYANFNKDFGKGWSLEAGLRGEQTISKANQVTIDSVVTRNYFQLFPSIFLKKDIGKNNSLNLSYSRRVDRPDYGELNPFNYYIDDYTYSQGNPFLQPQFTNSFEVSDSYKGYIATLNYSHTNNVITQIIKQNDATHTAYETSANLNTINNINLGFTIPIHITHWWISNNYANVFRKMLKGEISNGRFSQGITSFGFNSENTFTLPDDFKIELSGYYNSRTTHSVWVVDPQYSISGGIQKSFWHKQATLKLNINDLFNTQQYSGKLIYQNIDFRLHNVWESRRVGLTFTYNFGNKNIKSANHNSSIEDEQNRINKG</sequence>
<feature type="domain" description="Outer membrane protein beta-barrel" evidence="6">
    <location>
        <begin position="386"/>
        <end position="788"/>
    </location>
</feature>
<dbReference type="Pfam" id="PF07715">
    <property type="entry name" value="Plug"/>
    <property type="match status" value="1"/>
</dbReference>
<evidence type="ECO:0000313" key="8">
    <source>
        <dbReference type="Proteomes" id="UP000266118"/>
    </source>
</evidence>
<dbReference type="InterPro" id="IPR041700">
    <property type="entry name" value="OMP_b-brl_3"/>
</dbReference>
<dbReference type="OrthoDB" id="905812at2"/>
<dbReference type="Gene3D" id="2.170.130.10">
    <property type="entry name" value="TonB-dependent receptor, plug domain"/>
    <property type="match status" value="1"/>
</dbReference>
<dbReference type="GO" id="GO:0009279">
    <property type="term" value="C:cell outer membrane"/>
    <property type="evidence" value="ECO:0007669"/>
    <property type="project" value="UniProtKB-SubCell"/>
</dbReference>
<dbReference type="Pfam" id="PF13620">
    <property type="entry name" value="CarboxypepD_reg"/>
    <property type="match status" value="1"/>
</dbReference>
<dbReference type="InterPro" id="IPR037066">
    <property type="entry name" value="Plug_dom_sf"/>
</dbReference>
<accession>A0A386HUD1</accession>
<organism evidence="7 8">
    <name type="scientific">Arachidicoccus soli</name>
    <dbReference type="NCBI Taxonomy" id="2341117"/>
    <lineage>
        <taxon>Bacteria</taxon>
        <taxon>Pseudomonadati</taxon>
        <taxon>Bacteroidota</taxon>
        <taxon>Chitinophagia</taxon>
        <taxon>Chitinophagales</taxon>
        <taxon>Chitinophagaceae</taxon>
        <taxon>Arachidicoccus</taxon>
    </lineage>
</organism>
<reference evidence="7 8" key="1">
    <citation type="submission" date="2018-09" db="EMBL/GenBank/DDBJ databases">
        <title>Arachidicoccus sp. nov., a bacterium isolated from soil.</title>
        <authorList>
            <person name="Weon H.-Y."/>
            <person name="Kwon S.-W."/>
            <person name="Lee S.A."/>
        </authorList>
    </citation>
    <scope>NUCLEOTIDE SEQUENCE [LARGE SCALE GENOMIC DNA]</scope>
    <source>
        <strain evidence="7 8">KIS59-12</strain>
    </source>
</reference>
<evidence type="ECO:0000259" key="5">
    <source>
        <dbReference type="Pfam" id="PF07715"/>
    </source>
</evidence>
<dbReference type="SUPFAM" id="SSF56935">
    <property type="entry name" value="Porins"/>
    <property type="match status" value="1"/>
</dbReference>
<dbReference type="InterPro" id="IPR036942">
    <property type="entry name" value="Beta-barrel_TonB_sf"/>
</dbReference>
<feature type="domain" description="TonB-dependent receptor plug" evidence="5">
    <location>
        <begin position="148"/>
        <end position="227"/>
    </location>
</feature>
<dbReference type="SUPFAM" id="SSF49464">
    <property type="entry name" value="Carboxypeptidase regulatory domain-like"/>
    <property type="match status" value="1"/>
</dbReference>
<dbReference type="RefSeq" id="WP_119990562.1">
    <property type="nucleotide sequence ID" value="NZ_CP032489.1"/>
</dbReference>
<dbReference type="Proteomes" id="UP000266118">
    <property type="component" value="Chromosome"/>
</dbReference>
<protein>
    <submittedName>
        <fullName evidence="7">TonB-dependent receptor</fullName>
    </submittedName>
</protein>
<dbReference type="InterPro" id="IPR012910">
    <property type="entry name" value="Plug_dom"/>
</dbReference>
<keyword evidence="7" id="KW-0675">Receptor</keyword>
<dbReference type="KEGG" id="ark:D6B99_16790"/>